<accession>A0ABR6VTB9</accession>
<dbReference type="PANTHER" id="PTHR30097:SF4">
    <property type="entry name" value="SLR6042 PROTEIN"/>
    <property type="match status" value="1"/>
</dbReference>
<evidence type="ECO:0000256" key="3">
    <source>
        <dbReference type="SAM" id="Coils"/>
    </source>
</evidence>
<name>A0ABR6VTB9_9BACT</name>
<dbReference type="PROSITE" id="PS51257">
    <property type="entry name" value="PROKAR_LIPOPROTEIN"/>
    <property type="match status" value="1"/>
</dbReference>
<evidence type="ECO:0000313" key="5">
    <source>
        <dbReference type="Proteomes" id="UP000659698"/>
    </source>
</evidence>
<organism evidence="4 5">
    <name type="scientific">Rufibacter sediminis</name>
    <dbReference type="NCBI Taxonomy" id="2762756"/>
    <lineage>
        <taxon>Bacteria</taxon>
        <taxon>Pseudomonadati</taxon>
        <taxon>Bacteroidota</taxon>
        <taxon>Cytophagia</taxon>
        <taxon>Cytophagales</taxon>
        <taxon>Hymenobacteraceae</taxon>
        <taxon>Rufibacter</taxon>
    </lineage>
</organism>
<dbReference type="InterPro" id="IPR006143">
    <property type="entry name" value="RND_pump_MFP"/>
</dbReference>
<dbReference type="Proteomes" id="UP000659698">
    <property type="component" value="Unassembled WGS sequence"/>
</dbReference>
<proteinExistence type="inferred from homology"/>
<dbReference type="RefSeq" id="WP_186638234.1">
    <property type="nucleotide sequence ID" value="NZ_JACOAF010000030.1"/>
</dbReference>
<comment type="caution">
    <text evidence="4">The sequence shown here is derived from an EMBL/GenBank/DDBJ whole genome shotgun (WGS) entry which is preliminary data.</text>
</comment>
<comment type="similarity">
    <text evidence="1">Belongs to the membrane fusion protein (MFP) (TC 8.A.1) family.</text>
</comment>
<protein>
    <submittedName>
        <fullName evidence="4">Efflux RND transporter periplasmic adaptor subunit</fullName>
    </submittedName>
</protein>
<dbReference type="Gene3D" id="1.10.287.470">
    <property type="entry name" value="Helix hairpin bin"/>
    <property type="match status" value="1"/>
</dbReference>
<feature type="coiled-coil region" evidence="3">
    <location>
        <begin position="145"/>
        <end position="179"/>
    </location>
</feature>
<dbReference type="InterPro" id="IPR051909">
    <property type="entry name" value="MFP_Cation_Efflux"/>
</dbReference>
<dbReference type="Gene3D" id="2.40.420.20">
    <property type="match status" value="1"/>
</dbReference>
<dbReference type="SUPFAM" id="SSF111369">
    <property type="entry name" value="HlyD-like secretion proteins"/>
    <property type="match status" value="1"/>
</dbReference>
<evidence type="ECO:0000256" key="2">
    <source>
        <dbReference type="ARBA" id="ARBA00022448"/>
    </source>
</evidence>
<evidence type="ECO:0000256" key="1">
    <source>
        <dbReference type="ARBA" id="ARBA00009477"/>
    </source>
</evidence>
<sequence length="388" mass="42529">MRSLFLNYAIAGLFLLSACSEKNSPETETPAAQSATAAAPENPEVITLTEQQMQNTGIELGAPSQQKLGNTLQLSGEIDVPPTSLVSVSVPYGGFVKTMNLLPGQHINKGQVLATLQHPDYVQLQQDYLDTRARLQLANLEYARQQELTQEKVSALKNLQQVKTEREVLQNSLAALREKLLMININPARLQNGKISRTINVVSPINGFVKNTLVNVGKMVSSTDVLFELVNTDDLHLKLNAFEKDVPYLSPGQRLTYTLPNDATPRSAEIILVGHSVEGDKTVPVHAHLAHADEHKLLPGMYVTATVPTKERAVTALPESAVVQFQGVSYIYVDNGNRAFRRVEVQTGLKGNGFIEVVLPAELQNSSRIAVKGAHNLLAMQENKEEEE</sequence>
<keyword evidence="5" id="KW-1185">Reference proteome</keyword>
<dbReference type="NCBIfam" id="TIGR01730">
    <property type="entry name" value="RND_mfp"/>
    <property type="match status" value="1"/>
</dbReference>
<keyword evidence="3" id="KW-0175">Coiled coil</keyword>
<keyword evidence="2" id="KW-0813">Transport</keyword>
<dbReference type="PANTHER" id="PTHR30097">
    <property type="entry name" value="CATION EFFLUX SYSTEM PROTEIN CUSB"/>
    <property type="match status" value="1"/>
</dbReference>
<dbReference type="Gene3D" id="2.40.30.170">
    <property type="match status" value="1"/>
</dbReference>
<gene>
    <name evidence="4" type="ORF">H7U12_12235</name>
</gene>
<evidence type="ECO:0000313" key="4">
    <source>
        <dbReference type="EMBL" id="MBC3540451.1"/>
    </source>
</evidence>
<dbReference type="EMBL" id="JACOAF010000030">
    <property type="protein sequence ID" value="MBC3540451.1"/>
    <property type="molecule type" value="Genomic_DNA"/>
</dbReference>
<reference evidence="4 5" key="1">
    <citation type="journal article" date="2019" name="Int. J. Syst. Evol. Microbiol.">
        <title>Rufibacter sediminis sp. nov., isolated from freshwater lake sediment.</title>
        <authorList>
            <person name="Qu J.H."/>
            <person name="Zhang L.J."/>
            <person name="Fu Y.H."/>
            <person name="Li H.F."/>
        </authorList>
    </citation>
    <scope>NUCLEOTIDE SEQUENCE [LARGE SCALE GENOMIC DNA]</scope>
    <source>
        <strain evidence="4 5">H-1</strain>
    </source>
</reference>